<evidence type="ECO:0000313" key="3">
    <source>
        <dbReference type="Proteomes" id="UP000076722"/>
    </source>
</evidence>
<gene>
    <name evidence="2" type="ORF">SISNIDRAFT_485309</name>
</gene>
<name>A0A164V093_9AGAM</name>
<evidence type="ECO:0000256" key="1">
    <source>
        <dbReference type="SAM" id="MobiDB-lite"/>
    </source>
</evidence>
<sequence length="357" mass="40091">MTFQRIIKAKFSRRLAIPSTSVKPPATATATASSTKYETQASANVPPATEPNPNKKRRSKAPKIKKDSNIQKAAKVTPKQPRSKKELQAFLLYKLKRVSIKFLLDDLQPQICFLERVYKIHAQLKEHTRVGEGYMRSSAIWKLREELRRVVTSKQTLDAIHVLLSENHPATANLCNSCIMALLHLCPDFTPRPPPASRQLSIDDAREDFLIRRSDTSSPAESILPTQKWSFITEPNQPIGKSTKIQIRRKQPEGPSVLTSGLRSMSKTADGASFLKPPGELQVTDETELLGQRFPIPLPHSEGTRLFESRKQIITFLEDPQMKRLLCSKCIKATYDSTNGILSPIVANPWYPSESPS</sequence>
<organism evidence="2 3">
    <name type="scientific">Sistotremastrum niveocremeum HHB9708</name>
    <dbReference type="NCBI Taxonomy" id="1314777"/>
    <lineage>
        <taxon>Eukaryota</taxon>
        <taxon>Fungi</taxon>
        <taxon>Dikarya</taxon>
        <taxon>Basidiomycota</taxon>
        <taxon>Agaricomycotina</taxon>
        <taxon>Agaricomycetes</taxon>
        <taxon>Sistotremastrales</taxon>
        <taxon>Sistotremastraceae</taxon>
        <taxon>Sertulicium</taxon>
        <taxon>Sertulicium niveocremeum</taxon>
    </lineage>
</organism>
<accession>A0A164V093</accession>
<keyword evidence="3" id="KW-1185">Reference proteome</keyword>
<feature type="region of interest" description="Disordered" evidence="1">
    <location>
        <begin position="20"/>
        <end position="81"/>
    </location>
</feature>
<proteinExistence type="predicted"/>
<dbReference type="Proteomes" id="UP000076722">
    <property type="component" value="Unassembled WGS sequence"/>
</dbReference>
<reference evidence="2 3" key="1">
    <citation type="journal article" date="2016" name="Mol. Biol. Evol.">
        <title>Comparative Genomics of Early-Diverging Mushroom-Forming Fungi Provides Insights into the Origins of Lignocellulose Decay Capabilities.</title>
        <authorList>
            <person name="Nagy L.G."/>
            <person name="Riley R."/>
            <person name="Tritt A."/>
            <person name="Adam C."/>
            <person name="Daum C."/>
            <person name="Floudas D."/>
            <person name="Sun H."/>
            <person name="Yadav J.S."/>
            <person name="Pangilinan J."/>
            <person name="Larsson K.H."/>
            <person name="Matsuura K."/>
            <person name="Barry K."/>
            <person name="Labutti K."/>
            <person name="Kuo R."/>
            <person name="Ohm R.A."/>
            <person name="Bhattacharya S.S."/>
            <person name="Shirouzu T."/>
            <person name="Yoshinaga Y."/>
            <person name="Martin F.M."/>
            <person name="Grigoriev I.V."/>
            <person name="Hibbett D.S."/>
        </authorList>
    </citation>
    <scope>NUCLEOTIDE SEQUENCE [LARGE SCALE GENOMIC DNA]</scope>
    <source>
        <strain evidence="2 3">HHB9708</strain>
    </source>
</reference>
<evidence type="ECO:0000313" key="2">
    <source>
        <dbReference type="EMBL" id="KZS93696.1"/>
    </source>
</evidence>
<feature type="compositionally biased region" description="Basic residues" evidence="1">
    <location>
        <begin position="54"/>
        <end position="63"/>
    </location>
</feature>
<feature type="compositionally biased region" description="Low complexity" evidence="1">
    <location>
        <begin position="20"/>
        <end position="36"/>
    </location>
</feature>
<dbReference type="EMBL" id="KV419406">
    <property type="protein sequence ID" value="KZS93696.1"/>
    <property type="molecule type" value="Genomic_DNA"/>
</dbReference>
<protein>
    <submittedName>
        <fullName evidence="2">Uncharacterized protein</fullName>
    </submittedName>
</protein>
<dbReference type="AlphaFoldDB" id="A0A164V093"/>